<gene>
    <name evidence="1" type="ORF">KSP39_PZI004329</name>
</gene>
<sequence length="90" mass="10635">MALWVRTGGLWVTRWSPEILLAPPPVAAEVSRKMWKTRKMNRAWIRAVCCSLEQRDYDTQQQLSLAGEMEMDMEEEKYNTAVCWKYVRPL</sequence>
<accession>A0AAP0GCD3</accession>
<proteinExistence type="predicted"/>
<dbReference type="EMBL" id="JBBWWQ010000003">
    <property type="protein sequence ID" value="KAK8951328.1"/>
    <property type="molecule type" value="Genomic_DNA"/>
</dbReference>
<comment type="caution">
    <text evidence="1">The sequence shown here is derived from an EMBL/GenBank/DDBJ whole genome shotgun (WGS) entry which is preliminary data.</text>
</comment>
<organism evidence="1 2">
    <name type="scientific">Platanthera zijinensis</name>
    <dbReference type="NCBI Taxonomy" id="2320716"/>
    <lineage>
        <taxon>Eukaryota</taxon>
        <taxon>Viridiplantae</taxon>
        <taxon>Streptophyta</taxon>
        <taxon>Embryophyta</taxon>
        <taxon>Tracheophyta</taxon>
        <taxon>Spermatophyta</taxon>
        <taxon>Magnoliopsida</taxon>
        <taxon>Liliopsida</taxon>
        <taxon>Asparagales</taxon>
        <taxon>Orchidaceae</taxon>
        <taxon>Orchidoideae</taxon>
        <taxon>Orchideae</taxon>
        <taxon>Orchidinae</taxon>
        <taxon>Platanthera</taxon>
    </lineage>
</organism>
<protein>
    <submittedName>
        <fullName evidence="1">Uncharacterized protein</fullName>
    </submittedName>
</protein>
<keyword evidence="2" id="KW-1185">Reference proteome</keyword>
<dbReference type="AlphaFoldDB" id="A0AAP0GCD3"/>
<evidence type="ECO:0000313" key="1">
    <source>
        <dbReference type="EMBL" id="KAK8951328.1"/>
    </source>
</evidence>
<reference evidence="1 2" key="1">
    <citation type="journal article" date="2022" name="Nat. Plants">
        <title>Genomes of leafy and leafless Platanthera orchids illuminate the evolution of mycoheterotrophy.</title>
        <authorList>
            <person name="Li M.H."/>
            <person name="Liu K.W."/>
            <person name="Li Z."/>
            <person name="Lu H.C."/>
            <person name="Ye Q.L."/>
            <person name="Zhang D."/>
            <person name="Wang J.Y."/>
            <person name="Li Y.F."/>
            <person name="Zhong Z.M."/>
            <person name="Liu X."/>
            <person name="Yu X."/>
            <person name="Liu D.K."/>
            <person name="Tu X.D."/>
            <person name="Liu B."/>
            <person name="Hao Y."/>
            <person name="Liao X.Y."/>
            <person name="Jiang Y.T."/>
            <person name="Sun W.H."/>
            <person name="Chen J."/>
            <person name="Chen Y.Q."/>
            <person name="Ai Y."/>
            <person name="Zhai J.W."/>
            <person name="Wu S.S."/>
            <person name="Zhou Z."/>
            <person name="Hsiao Y.Y."/>
            <person name="Wu W.L."/>
            <person name="Chen Y.Y."/>
            <person name="Lin Y.F."/>
            <person name="Hsu J.L."/>
            <person name="Li C.Y."/>
            <person name="Wang Z.W."/>
            <person name="Zhao X."/>
            <person name="Zhong W.Y."/>
            <person name="Ma X.K."/>
            <person name="Ma L."/>
            <person name="Huang J."/>
            <person name="Chen G.Z."/>
            <person name="Huang M.Z."/>
            <person name="Huang L."/>
            <person name="Peng D.H."/>
            <person name="Luo Y.B."/>
            <person name="Zou S.Q."/>
            <person name="Chen S.P."/>
            <person name="Lan S."/>
            <person name="Tsai W.C."/>
            <person name="Van de Peer Y."/>
            <person name="Liu Z.J."/>
        </authorList>
    </citation>
    <scope>NUCLEOTIDE SEQUENCE [LARGE SCALE GENOMIC DNA]</scope>
    <source>
        <strain evidence="1">Lor287</strain>
    </source>
</reference>
<name>A0AAP0GCD3_9ASPA</name>
<dbReference type="Proteomes" id="UP001418222">
    <property type="component" value="Unassembled WGS sequence"/>
</dbReference>
<evidence type="ECO:0000313" key="2">
    <source>
        <dbReference type="Proteomes" id="UP001418222"/>
    </source>
</evidence>